<evidence type="ECO:0000313" key="1">
    <source>
        <dbReference type="EMBL" id="GAA2244583.1"/>
    </source>
</evidence>
<sequence>MRCLKSPGNDWGPALARRLARQARVRYWIPEPFDLDRLVSGPGSGTRLWCQLRGIRLVTPTYWPDTFFTPRRDARV</sequence>
<reference evidence="1 2" key="1">
    <citation type="journal article" date="2019" name="Int. J. Syst. Evol. Microbiol.">
        <title>The Global Catalogue of Microorganisms (GCM) 10K type strain sequencing project: providing services to taxonomists for standard genome sequencing and annotation.</title>
        <authorList>
            <consortium name="The Broad Institute Genomics Platform"/>
            <consortium name="The Broad Institute Genome Sequencing Center for Infectious Disease"/>
            <person name="Wu L."/>
            <person name="Ma J."/>
        </authorList>
    </citation>
    <scope>NUCLEOTIDE SEQUENCE [LARGE SCALE GENOMIC DNA]</scope>
    <source>
        <strain evidence="1 2">JCM 3053</strain>
    </source>
</reference>
<organism evidence="1 2">
    <name type="scientific">Streptomyces indiaensis</name>
    <dbReference type="NCBI Taxonomy" id="284033"/>
    <lineage>
        <taxon>Bacteria</taxon>
        <taxon>Bacillati</taxon>
        <taxon>Actinomycetota</taxon>
        <taxon>Actinomycetes</taxon>
        <taxon>Kitasatosporales</taxon>
        <taxon>Streptomycetaceae</taxon>
        <taxon>Streptomyces</taxon>
    </lineage>
</organism>
<proteinExistence type="predicted"/>
<dbReference type="EMBL" id="BAAART010000097">
    <property type="protein sequence ID" value="GAA2244583.1"/>
    <property type="molecule type" value="Genomic_DNA"/>
</dbReference>
<accession>A0ABN3DYI5</accession>
<name>A0ABN3DYI5_9ACTN</name>
<comment type="caution">
    <text evidence="1">The sequence shown here is derived from an EMBL/GenBank/DDBJ whole genome shotgun (WGS) entry which is preliminary data.</text>
</comment>
<gene>
    <name evidence="1" type="ORF">GCM10010104_46010</name>
</gene>
<dbReference type="Proteomes" id="UP001501474">
    <property type="component" value="Unassembled WGS sequence"/>
</dbReference>
<protein>
    <submittedName>
        <fullName evidence="1">Uncharacterized protein</fullName>
    </submittedName>
</protein>
<keyword evidence="2" id="KW-1185">Reference proteome</keyword>
<evidence type="ECO:0000313" key="2">
    <source>
        <dbReference type="Proteomes" id="UP001501474"/>
    </source>
</evidence>